<sequence>MLLPEDLPDAWAVMGYIDMLVAPHTHCDADAIEASAQATRAIAQSIDDRRACTHLTDLYPGAQKYLRAMRKHRETIVIVLSRWNDMTWRERFSWRIKRLLWREQVMPAETGPSLDSAVKSRKTRSGKPAH</sequence>
<protein>
    <submittedName>
        <fullName evidence="2">Cobalamin biosynthesis protein CobT</fullName>
    </submittedName>
</protein>
<evidence type="ECO:0000313" key="2">
    <source>
        <dbReference type="EMBL" id="KMQ80326.1"/>
    </source>
</evidence>
<organism evidence="2 3">
    <name type="scientific">Candidatus Burkholderia pumila</name>
    <dbReference type="NCBI Taxonomy" id="1090375"/>
    <lineage>
        <taxon>Bacteria</taxon>
        <taxon>Pseudomonadati</taxon>
        <taxon>Pseudomonadota</taxon>
        <taxon>Betaproteobacteria</taxon>
        <taxon>Burkholderiales</taxon>
        <taxon>Burkholderiaceae</taxon>
        <taxon>Burkholderia</taxon>
    </lineage>
</organism>
<dbReference type="EMBL" id="LELG01000108">
    <property type="protein sequence ID" value="KMQ80326.1"/>
    <property type="molecule type" value="Genomic_DNA"/>
</dbReference>
<comment type="caution">
    <text evidence="2">The sequence shown here is derived from an EMBL/GenBank/DDBJ whole genome shotgun (WGS) entry which is preliminary data.</text>
</comment>
<evidence type="ECO:0000256" key="1">
    <source>
        <dbReference type="SAM" id="MobiDB-lite"/>
    </source>
</evidence>
<keyword evidence="3" id="KW-1185">Reference proteome</keyword>
<reference evidence="2 3" key="1">
    <citation type="submission" date="2015-06" db="EMBL/GenBank/DDBJ databases">
        <title>Comparative genomics of Burkholderia leaf nodule symbionts.</title>
        <authorList>
            <person name="Carlier A."/>
            <person name="Eberl L."/>
            <person name="Pinto-Carbo M."/>
        </authorList>
    </citation>
    <scope>NUCLEOTIDE SEQUENCE [LARGE SCALE GENOMIC DNA]</scope>
    <source>
        <strain evidence="2 3">UZHbot3</strain>
    </source>
</reference>
<name>A0ABR5HLS2_9BURK</name>
<feature type="compositionally biased region" description="Basic residues" evidence="1">
    <location>
        <begin position="119"/>
        <end position="130"/>
    </location>
</feature>
<gene>
    <name evidence="2" type="ORF">BPMI_02424c</name>
</gene>
<accession>A0ABR5HLS2</accession>
<feature type="region of interest" description="Disordered" evidence="1">
    <location>
        <begin position="110"/>
        <end position="130"/>
    </location>
</feature>
<proteinExistence type="predicted"/>
<dbReference type="Proteomes" id="UP000242951">
    <property type="component" value="Unassembled WGS sequence"/>
</dbReference>
<evidence type="ECO:0000313" key="3">
    <source>
        <dbReference type="Proteomes" id="UP000242951"/>
    </source>
</evidence>